<dbReference type="AlphaFoldDB" id="A0A3J5UVE6"/>
<dbReference type="PANTHER" id="PTHR30203">
    <property type="entry name" value="OUTER MEMBRANE CATION EFFLUX PROTEIN"/>
    <property type="match status" value="1"/>
</dbReference>
<feature type="chain" id="PRO_5018295039" evidence="4">
    <location>
        <begin position="19"/>
        <end position="454"/>
    </location>
</feature>
<accession>A0A3J5UVE6</accession>
<reference evidence="5" key="1">
    <citation type="submission" date="2018-11" db="EMBL/GenBank/DDBJ databases">
        <authorList>
            <consortium name="PulseNet: The National Subtyping Network for Foodborne Disease Surveillance"/>
            <person name="Tarr C.L."/>
            <person name="Trees E."/>
            <person name="Katz L.S."/>
            <person name="Carleton-Romer H.A."/>
            <person name="Stroika S."/>
            <person name="Kucerova Z."/>
            <person name="Roache K.F."/>
            <person name="Sabol A.L."/>
            <person name="Besser J."/>
            <person name="Gerner-Smidt P."/>
        </authorList>
    </citation>
    <scope>NUCLEOTIDE SEQUENCE [LARGE SCALE GENOMIC DNA]</scope>
    <source>
        <strain evidence="5">PNUSAS059688</strain>
    </source>
</reference>
<dbReference type="Gene3D" id="1.20.1600.10">
    <property type="entry name" value="Outer membrane efflux proteins (OEP)"/>
    <property type="match status" value="1"/>
</dbReference>
<dbReference type="Pfam" id="PF02321">
    <property type="entry name" value="OEP"/>
    <property type="match status" value="2"/>
</dbReference>
<dbReference type="GO" id="GO:0009279">
    <property type="term" value="C:cell outer membrane"/>
    <property type="evidence" value="ECO:0007669"/>
    <property type="project" value="UniProtKB-SubCell"/>
</dbReference>
<feature type="region of interest" description="Disordered" evidence="3">
    <location>
        <begin position="97"/>
        <end position="116"/>
    </location>
</feature>
<comment type="similarity">
    <text evidence="2">Belongs to the outer membrane factor (OMF) (TC 1.B.17) family.</text>
</comment>
<dbReference type="InterPro" id="IPR003423">
    <property type="entry name" value="OMP_efflux"/>
</dbReference>
<dbReference type="Gene3D" id="2.20.200.10">
    <property type="entry name" value="Outer membrane efflux proteins (OEP)"/>
    <property type="match status" value="1"/>
</dbReference>
<organism evidence="5">
    <name type="scientific">Salmonella enterica</name>
    <name type="common">Salmonella choleraesuis</name>
    <dbReference type="NCBI Taxonomy" id="28901"/>
    <lineage>
        <taxon>Bacteria</taxon>
        <taxon>Pseudomonadati</taxon>
        <taxon>Pseudomonadota</taxon>
        <taxon>Gammaproteobacteria</taxon>
        <taxon>Enterobacterales</taxon>
        <taxon>Enterobacteriaceae</taxon>
        <taxon>Salmonella</taxon>
    </lineage>
</organism>
<dbReference type="SUPFAM" id="SSF56954">
    <property type="entry name" value="Outer membrane efflux proteins (OEP)"/>
    <property type="match status" value="1"/>
</dbReference>
<dbReference type="PANTHER" id="PTHR30203:SF32">
    <property type="entry name" value="CATION EFFLUX SYSTEM PROTEIN CUSC"/>
    <property type="match status" value="1"/>
</dbReference>
<dbReference type="Proteomes" id="UP000885364">
    <property type="component" value="Unassembled WGS sequence"/>
</dbReference>
<evidence type="ECO:0000256" key="3">
    <source>
        <dbReference type="SAM" id="MobiDB-lite"/>
    </source>
</evidence>
<protein>
    <submittedName>
        <fullName evidence="5">TolC family protein</fullName>
    </submittedName>
</protein>
<comment type="subcellular location">
    <subcellularLocation>
        <location evidence="1">Cell outer membrane</location>
        <topology evidence="1">Lipid-anchor</topology>
    </subcellularLocation>
</comment>
<evidence type="ECO:0000256" key="4">
    <source>
        <dbReference type="SAM" id="SignalP"/>
    </source>
</evidence>
<name>A0A3J5UVE6_SALER</name>
<evidence type="ECO:0000256" key="2">
    <source>
        <dbReference type="ARBA" id="ARBA00007613"/>
    </source>
</evidence>
<feature type="compositionally biased region" description="Polar residues" evidence="3">
    <location>
        <begin position="98"/>
        <end position="116"/>
    </location>
</feature>
<feature type="signal peptide" evidence="4">
    <location>
        <begin position="1"/>
        <end position="18"/>
    </location>
</feature>
<sequence>MKFYFLILVFLLAGCIHSEPSSLNNAKGEWLTTVSGRSVMARAMRVTNHFNDPQLTKLVSDVLVNNNDLAVAGFHLQQAWLAAGLIDETRFPGLTASGGATNSQQLKPKQPSTESWQSDASLSWEVDLWGKVARQHDQSVWQAQASDSDRLATALSLIKTTAELYWSIALSNAQLKNYESQLVISEQLKQLVESQYHSGAVSASDRFRAEQSVLQMRLSYDALVAKRDQDRHALAILFDSSPRKQRPEKLSLPNAGATPGPKAIPVSALSERPDVRSAEMQLRAALAGSDIARLNFYPTLSVSGTVGAANAVFSQWFAHPSRSVSANLALPFLQWDAIMLTIESADLDVKAAEADFRTKVWKALSETEDALTESQHALAQYEMRGHYLQLSHALWQQEQIRFTQGDSSLQDVLDAESSWLQAENDIQNVNYDYLSGIMKLWLTFDSDKTGAPVQ</sequence>
<comment type="caution">
    <text evidence="5">The sequence shown here is derived from an EMBL/GenBank/DDBJ whole genome shotgun (WGS) entry which is preliminary data.</text>
</comment>
<dbReference type="PROSITE" id="PS51257">
    <property type="entry name" value="PROKAR_LIPOPROTEIN"/>
    <property type="match status" value="1"/>
</dbReference>
<dbReference type="InterPro" id="IPR010131">
    <property type="entry name" value="MdtP/NodT-like"/>
</dbReference>
<evidence type="ECO:0000313" key="5">
    <source>
        <dbReference type="EMBL" id="MHI24114.1"/>
    </source>
</evidence>
<dbReference type="EMBL" id="ROVY01000094">
    <property type="protein sequence ID" value="MHI24114.1"/>
    <property type="molecule type" value="Genomic_DNA"/>
</dbReference>
<gene>
    <name evidence="5" type="ORF">EEM47_20190</name>
</gene>
<dbReference type="GO" id="GO:0015562">
    <property type="term" value="F:efflux transmembrane transporter activity"/>
    <property type="evidence" value="ECO:0007669"/>
    <property type="project" value="InterPro"/>
</dbReference>
<keyword evidence="4" id="KW-0732">Signal</keyword>
<proteinExistence type="inferred from homology"/>
<evidence type="ECO:0000256" key="1">
    <source>
        <dbReference type="ARBA" id="ARBA00004459"/>
    </source>
</evidence>